<dbReference type="GO" id="GO:0043130">
    <property type="term" value="F:ubiquitin binding"/>
    <property type="evidence" value="ECO:0007669"/>
    <property type="project" value="TreeGrafter"/>
</dbReference>
<evidence type="ECO:0000259" key="1">
    <source>
        <dbReference type="Pfam" id="PF05020"/>
    </source>
</evidence>
<accession>A0A8C9REA0</accession>
<reference evidence="3" key="2">
    <citation type="submission" date="2025-08" db="UniProtKB">
        <authorList>
            <consortium name="Ensembl"/>
        </authorList>
    </citation>
    <scope>IDENTIFICATION</scope>
</reference>
<proteinExistence type="predicted"/>
<dbReference type="AlphaFoldDB" id="A0A8C9REA0"/>
<evidence type="ECO:0000313" key="3">
    <source>
        <dbReference type="Ensembl" id="ENSSFOP00015011995.2"/>
    </source>
</evidence>
<sequence length="459" mass="51575">VSHNKTLSLLKIVCALPVDMPYLFPSGEVMASPCSSSLVPSTLSSSSFLLKSHSVTQIQEDDTINTCLSRMTRFIGVVAQWCSGWFPCFCVCNPFVVVHACCVPQPFHKDYLNHLDPPIKHMLFHPYIPKLTGGADKGMFVALENISCKIRSDSEGHPPWPEGICTKCQPSAVTLSGQVRCHNHTIADHFLDFWRKTGNQHVGFLYGRYTEHEDILLGIQAEVAAIYDPCCLSSVGHFGSKFVTLVATGSPDNQVHFEGYQVFNRCSALVRDECLLPCQDAPKLSYAKESTTEQYVPDEDKDITFLAWALRITTTFPKDPVFTFASTCPFSIDNQDTLDDTGFPQFSTVPLQKSLLDVVFDFHLLIFLFTNEVMPPRDNIGLLLDDVRTSDEDLAQTWRRSDQWATTEQLWGKSGRVDYRTMGDTFIPVSSTVVWSCPHWTFMNQPDIELCEMCSLPHN</sequence>
<dbReference type="Gene3D" id="2.30.30.380">
    <property type="entry name" value="Zn-finger domain of Sec23/24"/>
    <property type="match status" value="1"/>
</dbReference>
<name>A0A8C9REA0_SCLFO</name>
<protein>
    <submittedName>
        <fullName evidence="3">NPL4 homolog, ubiquitin recognition factor</fullName>
    </submittedName>
</protein>
<dbReference type="GeneTree" id="ENSGT00390000018731"/>
<feature type="domain" description="Nuclear pore localisation protein NPL4 C-terminal" evidence="2">
    <location>
        <begin position="202"/>
        <end position="229"/>
    </location>
</feature>
<feature type="domain" description="NPL4 zinc-binding putative" evidence="1">
    <location>
        <begin position="90"/>
        <end position="198"/>
    </location>
</feature>
<dbReference type="Pfam" id="PF05021">
    <property type="entry name" value="NPL4"/>
    <property type="match status" value="3"/>
</dbReference>
<feature type="domain" description="Nuclear pore localisation protein NPL4 C-terminal" evidence="2">
    <location>
        <begin position="230"/>
        <end position="298"/>
    </location>
</feature>
<dbReference type="GO" id="GO:0006511">
    <property type="term" value="P:ubiquitin-dependent protein catabolic process"/>
    <property type="evidence" value="ECO:0007669"/>
    <property type="project" value="InterPro"/>
</dbReference>
<gene>
    <name evidence="3" type="primary">NPLOC4</name>
</gene>
<dbReference type="CDD" id="cd08061">
    <property type="entry name" value="MPN_NPL4"/>
    <property type="match status" value="1"/>
</dbReference>
<feature type="domain" description="Nuclear pore localisation protein NPL4 C-terminal" evidence="2">
    <location>
        <begin position="311"/>
        <end position="409"/>
    </location>
</feature>
<dbReference type="GO" id="GO:0031625">
    <property type="term" value="F:ubiquitin protein ligase binding"/>
    <property type="evidence" value="ECO:0007669"/>
    <property type="project" value="TreeGrafter"/>
</dbReference>
<dbReference type="Ensembl" id="ENSSFOT00015012149.2">
    <property type="protein sequence ID" value="ENSSFOP00015011995.2"/>
    <property type="gene ID" value="ENSSFOG00015007652.2"/>
</dbReference>
<dbReference type="Proteomes" id="UP000694397">
    <property type="component" value="Chromosome 3"/>
</dbReference>
<dbReference type="PANTHER" id="PTHR12710">
    <property type="entry name" value="NUCLEAR PROTEIN LOCALIZATION 4"/>
    <property type="match status" value="1"/>
</dbReference>
<reference evidence="3" key="3">
    <citation type="submission" date="2025-09" db="UniProtKB">
        <authorList>
            <consortium name="Ensembl"/>
        </authorList>
    </citation>
    <scope>IDENTIFICATION</scope>
</reference>
<dbReference type="OrthoDB" id="10251089at2759"/>
<dbReference type="InterPro" id="IPR016563">
    <property type="entry name" value="Npl4"/>
</dbReference>
<dbReference type="Pfam" id="PF05020">
    <property type="entry name" value="zf-NPL4"/>
    <property type="match status" value="1"/>
</dbReference>
<dbReference type="InterPro" id="IPR036443">
    <property type="entry name" value="Znf_RanBP2_sf"/>
</dbReference>
<dbReference type="InterPro" id="IPR007717">
    <property type="entry name" value="NPL4_C"/>
</dbReference>
<dbReference type="PANTHER" id="PTHR12710:SF0">
    <property type="entry name" value="NUCLEAR PROTEIN LOCALIZATION PROTEIN 4 HOMOLOG"/>
    <property type="match status" value="1"/>
</dbReference>
<keyword evidence="4" id="KW-1185">Reference proteome</keyword>
<dbReference type="InterPro" id="IPR007716">
    <property type="entry name" value="NPL4_Zn-bd_put"/>
</dbReference>
<evidence type="ECO:0000259" key="2">
    <source>
        <dbReference type="Pfam" id="PF05021"/>
    </source>
</evidence>
<reference evidence="3 4" key="1">
    <citation type="submission" date="2019-04" db="EMBL/GenBank/DDBJ databases">
        <authorList>
            <consortium name="Wellcome Sanger Institute Data Sharing"/>
        </authorList>
    </citation>
    <scope>NUCLEOTIDE SEQUENCE [LARGE SCALE GENOMIC DNA]</scope>
</reference>
<dbReference type="SUPFAM" id="SSF90209">
    <property type="entry name" value="Ran binding protein zinc finger-like"/>
    <property type="match status" value="1"/>
</dbReference>
<evidence type="ECO:0000313" key="4">
    <source>
        <dbReference type="Proteomes" id="UP000694397"/>
    </source>
</evidence>
<organism evidence="3 4">
    <name type="scientific">Scleropages formosus</name>
    <name type="common">Asian bonytongue</name>
    <name type="synonym">Osteoglossum formosum</name>
    <dbReference type="NCBI Taxonomy" id="113540"/>
    <lineage>
        <taxon>Eukaryota</taxon>
        <taxon>Metazoa</taxon>
        <taxon>Chordata</taxon>
        <taxon>Craniata</taxon>
        <taxon>Vertebrata</taxon>
        <taxon>Euteleostomi</taxon>
        <taxon>Actinopterygii</taxon>
        <taxon>Neopterygii</taxon>
        <taxon>Teleostei</taxon>
        <taxon>Osteoglossocephala</taxon>
        <taxon>Osteoglossomorpha</taxon>
        <taxon>Osteoglossiformes</taxon>
        <taxon>Osteoglossidae</taxon>
        <taxon>Scleropages</taxon>
    </lineage>
</organism>
<dbReference type="GO" id="GO:0005634">
    <property type="term" value="C:nucleus"/>
    <property type="evidence" value="ECO:0007669"/>
    <property type="project" value="TreeGrafter"/>
</dbReference>